<dbReference type="PROSITE" id="PS51900">
    <property type="entry name" value="CB"/>
    <property type="match status" value="1"/>
</dbReference>
<feature type="domain" description="Tyr recombinase" evidence="5">
    <location>
        <begin position="197"/>
        <end position="407"/>
    </location>
</feature>
<dbReference type="CDD" id="cd01189">
    <property type="entry name" value="INT_ICEBs1_C_like"/>
    <property type="match status" value="1"/>
</dbReference>
<dbReference type="InterPro" id="IPR050090">
    <property type="entry name" value="Tyrosine_recombinase_XerCD"/>
</dbReference>
<dbReference type="InterPro" id="IPR002104">
    <property type="entry name" value="Integrase_catalytic"/>
</dbReference>
<evidence type="ECO:0000313" key="8">
    <source>
        <dbReference type="Proteomes" id="UP000187148"/>
    </source>
</evidence>
<dbReference type="InterPro" id="IPR013762">
    <property type="entry name" value="Integrase-like_cat_sf"/>
</dbReference>
<dbReference type="InterPro" id="IPR010998">
    <property type="entry name" value="Integrase_recombinase_N"/>
</dbReference>
<sequence>MSKYPTGVENHGGTLRLWFIYQGERVRESLGVPDTPKNRKLAGELRTSICYAIKTGTFDYSAQFPNSPRAEVNDDHKLKVTIAELAAKWLSLKETVLSRNTLMRYTSYIKMCLRIMDDTKPVSALTHESLLSLRHELLTGYQLVGKTLQRSHKKGRTVRTVNAYMSVMIEMLKFAERNNYTRGSVITDLRPLRKSKAEPDPLTKDEFIRLLDATTHEQIRNLWILAVGTGMRHGELCALAWEDIDTVNWAVRINRNLAISDHFTPPKTESGIRTVNLTTPAINALKSQMQLTRMQTQREVIVNLREYGKKRKDLCTFVFNPSVSARHQTKSFCYIPGSLAASWNNLLKRAGIRHRKAYESRHTFACWALSAGANPSFIANQMGHTNAQMVFTVYGKWMSEHDVDQIALLNTNFDFNTPPMPHKKVAGI</sequence>
<dbReference type="InterPro" id="IPR022000">
    <property type="entry name" value="Min27-like_integrase_DNA_bind"/>
</dbReference>
<keyword evidence="8" id="KW-1185">Reference proteome</keyword>
<accession>A0A807LFV0</accession>
<dbReference type="InterPro" id="IPR044068">
    <property type="entry name" value="CB"/>
</dbReference>
<organism evidence="7 8">
    <name type="scientific">Kosakonia cowanii JCM 10956 = DSM 18146</name>
    <dbReference type="NCBI Taxonomy" id="1300165"/>
    <lineage>
        <taxon>Bacteria</taxon>
        <taxon>Pseudomonadati</taxon>
        <taxon>Pseudomonadota</taxon>
        <taxon>Gammaproteobacteria</taxon>
        <taxon>Enterobacterales</taxon>
        <taxon>Enterobacteriaceae</taxon>
        <taxon>Kosakonia</taxon>
    </lineage>
</organism>
<gene>
    <name evidence="7" type="ORF">BWI95_17240</name>
</gene>
<dbReference type="RefSeq" id="WP_076769917.1">
    <property type="nucleotide sequence ID" value="NZ_CP019445.1"/>
</dbReference>
<evidence type="ECO:0000313" key="7">
    <source>
        <dbReference type="EMBL" id="APZ06664.1"/>
    </source>
</evidence>
<dbReference type="Gene3D" id="1.10.443.10">
    <property type="entry name" value="Intergrase catalytic core"/>
    <property type="match status" value="1"/>
</dbReference>
<dbReference type="GO" id="GO:0003677">
    <property type="term" value="F:DNA binding"/>
    <property type="evidence" value="ECO:0007669"/>
    <property type="project" value="UniProtKB-UniRule"/>
</dbReference>
<dbReference type="PROSITE" id="PS51898">
    <property type="entry name" value="TYR_RECOMBINASE"/>
    <property type="match status" value="1"/>
</dbReference>
<dbReference type="EMBL" id="CP019445">
    <property type="protein sequence ID" value="APZ06664.1"/>
    <property type="molecule type" value="Genomic_DNA"/>
</dbReference>
<dbReference type="SUPFAM" id="SSF56349">
    <property type="entry name" value="DNA breaking-rejoining enzymes"/>
    <property type="match status" value="1"/>
</dbReference>
<dbReference type="GO" id="GO:0006310">
    <property type="term" value="P:DNA recombination"/>
    <property type="evidence" value="ECO:0007669"/>
    <property type="project" value="UniProtKB-KW"/>
</dbReference>
<dbReference type="Proteomes" id="UP000187148">
    <property type="component" value="Chromosome"/>
</dbReference>
<evidence type="ECO:0000259" key="6">
    <source>
        <dbReference type="PROSITE" id="PS51900"/>
    </source>
</evidence>
<dbReference type="GO" id="GO:0015074">
    <property type="term" value="P:DNA integration"/>
    <property type="evidence" value="ECO:0007669"/>
    <property type="project" value="UniProtKB-KW"/>
</dbReference>
<dbReference type="AlphaFoldDB" id="A0A807LFV0"/>
<keyword evidence="2 4" id="KW-0238">DNA-binding</keyword>
<feature type="domain" description="Core-binding (CB)" evidence="6">
    <location>
        <begin position="80"/>
        <end position="176"/>
    </location>
</feature>
<dbReference type="Pfam" id="PF12167">
    <property type="entry name" value="Arm-DNA-bind_2"/>
    <property type="match status" value="1"/>
</dbReference>
<evidence type="ECO:0000259" key="5">
    <source>
        <dbReference type="PROSITE" id="PS51898"/>
    </source>
</evidence>
<reference evidence="7 8" key="1">
    <citation type="submission" date="2017-01" db="EMBL/GenBank/DDBJ databases">
        <authorList>
            <person name="Cao J.-M."/>
        </authorList>
    </citation>
    <scope>NUCLEOTIDE SEQUENCE [LARGE SCALE GENOMIC DNA]</scope>
    <source>
        <strain evidence="7 8">888-76</strain>
    </source>
</reference>
<keyword evidence="3" id="KW-0233">DNA recombination</keyword>
<evidence type="ECO:0000256" key="4">
    <source>
        <dbReference type="PROSITE-ProRule" id="PRU01248"/>
    </source>
</evidence>
<dbReference type="PANTHER" id="PTHR30349:SF36">
    <property type="entry name" value="PROPHAGE INTEGRASE INTR-RELATED"/>
    <property type="match status" value="1"/>
</dbReference>
<dbReference type="Gene3D" id="1.10.150.130">
    <property type="match status" value="1"/>
</dbReference>
<proteinExistence type="predicted"/>
<dbReference type="InterPro" id="IPR011010">
    <property type="entry name" value="DNA_brk_join_enz"/>
</dbReference>
<dbReference type="Pfam" id="PF00589">
    <property type="entry name" value="Phage_integrase"/>
    <property type="match status" value="1"/>
</dbReference>
<dbReference type="PANTHER" id="PTHR30349">
    <property type="entry name" value="PHAGE INTEGRASE-RELATED"/>
    <property type="match status" value="1"/>
</dbReference>
<evidence type="ECO:0000256" key="2">
    <source>
        <dbReference type="ARBA" id="ARBA00023125"/>
    </source>
</evidence>
<protein>
    <submittedName>
        <fullName evidence="7">Site-specific integrase</fullName>
    </submittedName>
</protein>
<keyword evidence="1" id="KW-0229">DNA integration</keyword>
<dbReference type="KEGG" id="kco:BWI95_17240"/>
<name>A0A807LFV0_9ENTR</name>
<evidence type="ECO:0000256" key="1">
    <source>
        <dbReference type="ARBA" id="ARBA00022908"/>
    </source>
</evidence>
<evidence type="ECO:0000256" key="3">
    <source>
        <dbReference type="ARBA" id="ARBA00023172"/>
    </source>
</evidence>